<name>A0AAV8WV93_9CUCU</name>
<reference evidence="1" key="1">
    <citation type="journal article" date="2023" name="Insect Mol. Biol.">
        <title>Genome sequencing provides insights into the evolution of gene families encoding plant cell wall-degrading enzymes in longhorned beetles.</title>
        <authorList>
            <person name="Shin N.R."/>
            <person name="Okamura Y."/>
            <person name="Kirsch R."/>
            <person name="Pauchet Y."/>
        </authorList>
    </citation>
    <scope>NUCLEOTIDE SEQUENCE</scope>
    <source>
        <strain evidence="1">RBIC_L_NR</strain>
    </source>
</reference>
<accession>A0AAV8WV93</accession>
<comment type="caution">
    <text evidence="1">The sequence shown here is derived from an EMBL/GenBank/DDBJ whole genome shotgun (WGS) entry which is preliminary data.</text>
</comment>
<dbReference type="Proteomes" id="UP001162156">
    <property type="component" value="Unassembled WGS sequence"/>
</dbReference>
<evidence type="ECO:0008006" key="3">
    <source>
        <dbReference type="Google" id="ProtNLM"/>
    </source>
</evidence>
<organism evidence="1 2">
    <name type="scientific">Rhamnusium bicolor</name>
    <dbReference type="NCBI Taxonomy" id="1586634"/>
    <lineage>
        <taxon>Eukaryota</taxon>
        <taxon>Metazoa</taxon>
        <taxon>Ecdysozoa</taxon>
        <taxon>Arthropoda</taxon>
        <taxon>Hexapoda</taxon>
        <taxon>Insecta</taxon>
        <taxon>Pterygota</taxon>
        <taxon>Neoptera</taxon>
        <taxon>Endopterygota</taxon>
        <taxon>Coleoptera</taxon>
        <taxon>Polyphaga</taxon>
        <taxon>Cucujiformia</taxon>
        <taxon>Chrysomeloidea</taxon>
        <taxon>Cerambycidae</taxon>
        <taxon>Lepturinae</taxon>
        <taxon>Rhagiini</taxon>
        <taxon>Rhamnusium</taxon>
    </lineage>
</organism>
<protein>
    <recommendedName>
        <fullName evidence="3">DDE Tnp4 domain-containing protein</fullName>
    </recommendedName>
</protein>
<gene>
    <name evidence="1" type="ORF">NQ314_017067</name>
</gene>
<evidence type="ECO:0000313" key="2">
    <source>
        <dbReference type="Proteomes" id="UP001162156"/>
    </source>
</evidence>
<proteinExistence type="predicted"/>
<evidence type="ECO:0000313" key="1">
    <source>
        <dbReference type="EMBL" id="KAJ8930171.1"/>
    </source>
</evidence>
<dbReference type="EMBL" id="JANEYF010004755">
    <property type="protein sequence ID" value="KAJ8930171.1"/>
    <property type="molecule type" value="Genomic_DNA"/>
</dbReference>
<dbReference type="AlphaFoldDB" id="A0AAV8WV93"/>
<keyword evidence="2" id="KW-1185">Reference proteome</keyword>
<sequence>MRKEIANDFERRANFPHCLGLVDVKHIRVVKLEKSGSLYYNYKNYFSISLMAVADSKNRFVYVDIGSFGKDADPTIF</sequence>